<reference evidence="1" key="1">
    <citation type="submission" date="2016-07" db="EMBL/GenBank/DDBJ databases">
        <authorList>
            <person name="Bretaudeau A."/>
        </authorList>
    </citation>
    <scope>NUCLEOTIDE SEQUENCE</scope>
    <source>
        <strain evidence="1">Rice</strain>
        <tissue evidence="1">Whole body</tissue>
    </source>
</reference>
<organism evidence="1">
    <name type="scientific">Spodoptera frugiperda</name>
    <name type="common">Fall armyworm</name>
    <dbReference type="NCBI Taxonomy" id="7108"/>
    <lineage>
        <taxon>Eukaryota</taxon>
        <taxon>Metazoa</taxon>
        <taxon>Ecdysozoa</taxon>
        <taxon>Arthropoda</taxon>
        <taxon>Hexapoda</taxon>
        <taxon>Insecta</taxon>
        <taxon>Pterygota</taxon>
        <taxon>Neoptera</taxon>
        <taxon>Endopterygota</taxon>
        <taxon>Lepidoptera</taxon>
        <taxon>Glossata</taxon>
        <taxon>Ditrysia</taxon>
        <taxon>Noctuoidea</taxon>
        <taxon>Noctuidae</taxon>
        <taxon>Amphipyrinae</taxon>
        <taxon>Spodoptera</taxon>
    </lineage>
</organism>
<dbReference type="AlphaFoldDB" id="A0A2H1VTG6"/>
<protein>
    <submittedName>
        <fullName evidence="1">SFRICE_032738</fullName>
    </submittedName>
</protein>
<accession>A0A2H1VTG6</accession>
<evidence type="ECO:0000313" key="1">
    <source>
        <dbReference type="EMBL" id="SOQ43782.1"/>
    </source>
</evidence>
<dbReference type="EMBL" id="ODYU01004188">
    <property type="protein sequence ID" value="SOQ43782.1"/>
    <property type="molecule type" value="Genomic_DNA"/>
</dbReference>
<sequence>MIISITLASGFGERRYFLKVTPGNTLEKHSTSAIQIWELTQLTHIKCNNKQTPTFHQLVMQADCTVGAVAGQLAAAQRVAVK</sequence>
<proteinExistence type="predicted"/>
<gene>
    <name evidence="1" type="ORF">SFRICE_032738</name>
</gene>
<name>A0A2H1VTG6_SPOFR</name>